<gene>
    <name evidence="5" type="ORF">HYALB_00012887</name>
</gene>
<organism evidence="5 6">
    <name type="scientific">Hymenoscyphus albidus</name>
    <dbReference type="NCBI Taxonomy" id="595503"/>
    <lineage>
        <taxon>Eukaryota</taxon>
        <taxon>Fungi</taxon>
        <taxon>Dikarya</taxon>
        <taxon>Ascomycota</taxon>
        <taxon>Pezizomycotina</taxon>
        <taxon>Leotiomycetes</taxon>
        <taxon>Helotiales</taxon>
        <taxon>Helotiaceae</taxon>
        <taxon>Hymenoscyphus</taxon>
    </lineage>
</organism>
<dbReference type="GO" id="GO:0005763">
    <property type="term" value="C:mitochondrial small ribosomal subunit"/>
    <property type="evidence" value="ECO:0007669"/>
    <property type="project" value="TreeGrafter"/>
</dbReference>
<keyword evidence="3" id="KW-0687">Ribonucleoprotein</keyword>
<dbReference type="InterPro" id="IPR001911">
    <property type="entry name" value="Ribosomal_bS21"/>
</dbReference>
<name>A0A9N9LR13_9HELO</name>
<comment type="caution">
    <text evidence="5">The sequence shown here is derived from an EMBL/GenBank/DDBJ whole genome shotgun (WGS) entry which is preliminary data.</text>
</comment>
<evidence type="ECO:0000256" key="2">
    <source>
        <dbReference type="ARBA" id="ARBA00022980"/>
    </source>
</evidence>
<evidence type="ECO:0000256" key="1">
    <source>
        <dbReference type="ARBA" id="ARBA00006640"/>
    </source>
</evidence>
<evidence type="ECO:0000256" key="4">
    <source>
        <dbReference type="SAM" id="MobiDB-lite"/>
    </source>
</evidence>
<keyword evidence="2" id="KW-0689">Ribosomal protein</keyword>
<evidence type="ECO:0000256" key="3">
    <source>
        <dbReference type="ARBA" id="ARBA00023274"/>
    </source>
</evidence>
<keyword evidence="6" id="KW-1185">Reference proteome</keyword>
<dbReference type="PANTHER" id="PTHR41237">
    <property type="entry name" value="37S RIBOSOMAL PROTEIN MRP21, MITOCHONDRIAL"/>
    <property type="match status" value="1"/>
</dbReference>
<protein>
    <recommendedName>
        <fullName evidence="7">Ribosomal protein S21</fullName>
    </recommendedName>
</protein>
<feature type="region of interest" description="Disordered" evidence="4">
    <location>
        <begin position="39"/>
        <end position="106"/>
    </location>
</feature>
<evidence type="ECO:0000313" key="6">
    <source>
        <dbReference type="Proteomes" id="UP000701801"/>
    </source>
</evidence>
<dbReference type="AlphaFoldDB" id="A0A9N9LR13"/>
<accession>A0A9N9LR13</accession>
<sequence>MELRRAADALLRAEASCASFLAPSNLIRRPLRVQCQITSRRNPDLPRRSFTTSNCKHDSQRPPATTAGLQSNSPSGLPKDGPKPPSSELAKGLWGDRSTRPAPIAPQRGNSAIAMFANLHGSTGINLDDMISVAAAPRETSSQNALMGYMDTTNFGLTAPLLPKAAPMRLNPSTGRTFAVGGNVDVARAFMLLNQSCASNNVRHDERYQRFHERGGLKRKRLHRQRWRKRFGEGFKAVVVRVKQLRTQGW</sequence>
<proteinExistence type="inferred from homology"/>
<dbReference type="EMBL" id="CAJVRM010000204">
    <property type="protein sequence ID" value="CAG8977096.1"/>
    <property type="molecule type" value="Genomic_DNA"/>
</dbReference>
<reference evidence="5" key="1">
    <citation type="submission" date="2021-07" db="EMBL/GenBank/DDBJ databases">
        <authorList>
            <person name="Durling M."/>
        </authorList>
    </citation>
    <scope>NUCLEOTIDE SEQUENCE</scope>
</reference>
<dbReference type="GO" id="GO:0003735">
    <property type="term" value="F:structural constituent of ribosome"/>
    <property type="evidence" value="ECO:0007669"/>
    <property type="project" value="InterPro"/>
</dbReference>
<dbReference type="Pfam" id="PF01165">
    <property type="entry name" value="Ribosomal_S21"/>
    <property type="match status" value="1"/>
</dbReference>
<evidence type="ECO:0000313" key="5">
    <source>
        <dbReference type="EMBL" id="CAG8977096.1"/>
    </source>
</evidence>
<dbReference type="OrthoDB" id="2501249at2759"/>
<dbReference type="Proteomes" id="UP000701801">
    <property type="component" value="Unassembled WGS sequence"/>
</dbReference>
<dbReference type="InterPro" id="IPR052837">
    <property type="entry name" value="Mitoribosomal_bS21"/>
</dbReference>
<evidence type="ECO:0008006" key="7">
    <source>
        <dbReference type="Google" id="ProtNLM"/>
    </source>
</evidence>
<comment type="similarity">
    <text evidence="1">Belongs to the bacterial ribosomal protein bS21 family.</text>
</comment>
<dbReference type="PANTHER" id="PTHR41237:SF1">
    <property type="entry name" value="SMALL RIBOSOMAL SUBUNIT PROTEIN BS21M"/>
    <property type="match status" value="1"/>
</dbReference>
<dbReference type="GO" id="GO:0070124">
    <property type="term" value="P:mitochondrial translational initiation"/>
    <property type="evidence" value="ECO:0007669"/>
    <property type="project" value="TreeGrafter"/>
</dbReference>